<sequence>MPLSLHGDLFFSIAEPYLKMLCHTTGKMIESKNIVAPLITGPVHITKQDKIVIRVGEKGPLFPINEPRKVIVMDKDGTTENVYDLDNMGNPLFSAPQRITSDSDNNIYVLDCLNKDWSGRIVALDKTNGVRWIYIGHQDFNNAFRPRDLVATNLNNVIITDIDSYMIHILNISGECIHNLNTRDQLNILFPYSINIDNTGTLYIGCFTRHGELDEAKIYTVQVSGF</sequence>
<proteinExistence type="predicted"/>
<accession>A0A8B6HD02</accession>
<protein>
    <submittedName>
        <fullName evidence="1">Uncharacterized protein</fullName>
    </submittedName>
</protein>
<evidence type="ECO:0000313" key="2">
    <source>
        <dbReference type="Proteomes" id="UP000596742"/>
    </source>
</evidence>
<dbReference type="AlphaFoldDB" id="A0A8B6HD02"/>
<reference evidence="1" key="1">
    <citation type="submission" date="2018-11" db="EMBL/GenBank/DDBJ databases">
        <authorList>
            <person name="Alioto T."/>
            <person name="Alioto T."/>
        </authorList>
    </citation>
    <scope>NUCLEOTIDE SEQUENCE</scope>
</reference>
<name>A0A8B6HD02_MYTGA</name>
<keyword evidence="2" id="KW-1185">Reference proteome</keyword>
<dbReference type="Proteomes" id="UP000596742">
    <property type="component" value="Unassembled WGS sequence"/>
</dbReference>
<comment type="caution">
    <text evidence="1">The sequence shown here is derived from an EMBL/GenBank/DDBJ whole genome shotgun (WGS) entry which is preliminary data.</text>
</comment>
<dbReference type="OrthoDB" id="6057171at2759"/>
<evidence type="ECO:0000313" key="1">
    <source>
        <dbReference type="EMBL" id="VDI77779.1"/>
    </source>
</evidence>
<dbReference type="Gene3D" id="2.120.10.30">
    <property type="entry name" value="TolB, C-terminal domain"/>
    <property type="match status" value="1"/>
</dbReference>
<dbReference type="SUPFAM" id="SSF63829">
    <property type="entry name" value="Calcium-dependent phosphotriesterase"/>
    <property type="match status" value="1"/>
</dbReference>
<dbReference type="InterPro" id="IPR011042">
    <property type="entry name" value="6-blade_b-propeller_TolB-like"/>
</dbReference>
<organism evidence="1 2">
    <name type="scientific">Mytilus galloprovincialis</name>
    <name type="common">Mediterranean mussel</name>
    <dbReference type="NCBI Taxonomy" id="29158"/>
    <lineage>
        <taxon>Eukaryota</taxon>
        <taxon>Metazoa</taxon>
        <taxon>Spiralia</taxon>
        <taxon>Lophotrochozoa</taxon>
        <taxon>Mollusca</taxon>
        <taxon>Bivalvia</taxon>
        <taxon>Autobranchia</taxon>
        <taxon>Pteriomorphia</taxon>
        <taxon>Mytilida</taxon>
        <taxon>Mytiloidea</taxon>
        <taxon>Mytilidae</taxon>
        <taxon>Mytilinae</taxon>
        <taxon>Mytilus</taxon>
    </lineage>
</organism>
<gene>
    <name evidence="1" type="ORF">MGAL_10B050990</name>
</gene>
<dbReference type="EMBL" id="UYJE01009881">
    <property type="protein sequence ID" value="VDI77779.1"/>
    <property type="molecule type" value="Genomic_DNA"/>
</dbReference>